<feature type="coiled-coil region" evidence="1">
    <location>
        <begin position="61"/>
        <end position="115"/>
    </location>
</feature>
<evidence type="ECO:0000313" key="5">
    <source>
        <dbReference type="Proteomes" id="UP001057455"/>
    </source>
</evidence>
<feature type="compositionally biased region" description="Acidic residues" evidence="2">
    <location>
        <begin position="294"/>
        <end position="314"/>
    </location>
</feature>
<keyword evidence="3" id="KW-0732">Signal</keyword>
<feature type="signal peptide" evidence="3">
    <location>
        <begin position="1"/>
        <end position="30"/>
    </location>
</feature>
<feature type="compositionally biased region" description="Acidic residues" evidence="2">
    <location>
        <begin position="224"/>
        <end position="233"/>
    </location>
</feature>
<evidence type="ECO:0000256" key="1">
    <source>
        <dbReference type="SAM" id="Coils"/>
    </source>
</evidence>
<keyword evidence="5" id="KW-1185">Reference proteome</keyword>
<dbReference type="Proteomes" id="UP001057455">
    <property type="component" value="Unassembled WGS sequence"/>
</dbReference>
<keyword evidence="1" id="KW-0175">Coiled coil</keyword>
<gene>
    <name evidence="4" type="ORF">BaOVIS_004110</name>
</gene>
<comment type="caution">
    <text evidence="4">The sequence shown here is derived from an EMBL/GenBank/DDBJ whole genome shotgun (WGS) entry which is preliminary data.</text>
</comment>
<feature type="chain" id="PRO_5040833013" evidence="3">
    <location>
        <begin position="31"/>
        <end position="565"/>
    </location>
</feature>
<feature type="compositionally biased region" description="Acidic residues" evidence="2">
    <location>
        <begin position="353"/>
        <end position="364"/>
    </location>
</feature>
<sequence>MERNPGLRRRLTLLGISMLLLYHCFSIVGGIQSTAKHNVSDSPRTGTVGIPVKWIRLKTFINRVEHRYKFAQQQCAAYEKSKESNSTAVDIVERCKRLKAEFEDATNQLTSLLSKENIHRYEQGHIKNISLLLDKLLENMGKNGALLDDVQVEELIKKYTAILDNAHSILLHTLKQTHRAPIKKPNQPTQIVEPSPAETDEVSPTEPSRGVTPALDQERHPSPEEEESSDEEDHQATQIVEPSPAETDEVSPTEPSRGVTPALDQERHPSPEEEESSDEEDHQATQIVEPSPAETDEVSPTEPSQEEESSDEEDHQATQIVEPSPAETDEVSPTEPSRGVTPALDQERHPSPEEEESSDEEDDNSNVSRKDNINLQDSQGNKHVDVPSMSTSRQVPEHGEGDSSILRGTLAPENKDGDITSSLPVSTIKEDGLDDEFTFIMDAILRKDMDSDGIIDGKNQPSVNAPDHMTEPPRPHPIYFKILDFNAVNLLRQSHEAGIVDKTRAHLPLGRIPRENAGKIAKRQIPTVHIIAKDQVDARRNKSQYVSASMFIINILAIVQAFASL</sequence>
<feature type="region of interest" description="Disordered" evidence="2">
    <location>
        <begin position="178"/>
        <end position="423"/>
    </location>
</feature>
<dbReference type="EMBL" id="BLIY01000003">
    <property type="protein sequence ID" value="GFE53007.1"/>
    <property type="molecule type" value="Genomic_DNA"/>
</dbReference>
<evidence type="ECO:0000256" key="3">
    <source>
        <dbReference type="SAM" id="SignalP"/>
    </source>
</evidence>
<accession>A0A9W5WUA5</accession>
<reference evidence="4" key="1">
    <citation type="submission" date="2019-12" db="EMBL/GenBank/DDBJ databases">
        <title>Genome sequence of Babesia ovis.</title>
        <authorList>
            <person name="Yamagishi J."/>
            <person name="Sevinc F."/>
            <person name="Xuan X."/>
        </authorList>
    </citation>
    <scope>NUCLEOTIDE SEQUENCE</scope>
    <source>
        <strain evidence="4">Selcuk</strain>
    </source>
</reference>
<dbReference type="AlphaFoldDB" id="A0A9W5WUA5"/>
<feature type="compositionally biased region" description="Acidic residues" evidence="2">
    <location>
        <begin position="272"/>
        <end position="281"/>
    </location>
</feature>
<evidence type="ECO:0000313" key="4">
    <source>
        <dbReference type="EMBL" id="GFE53007.1"/>
    </source>
</evidence>
<protein>
    <submittedName>
        <fullName evidence="4">Proteoglycan 4, putative</fullName>
    </submittedName>
</protein>
<evidence type="ECO:0000256" key="2">
    <source>
        <dbReference type="SAM" id="MobiDB-lite"/>
    </source>
</evidence>
<proteinExistence type="predicted"/>
<organism evidence="4 5">
    <name type="scientific">Babesia ovis</name>
    <dbReference type="NCBI Taxonomy" id="5869"/>
    <lineage>
        <taxon>Eukaryota</taxon>
        <taxon>Sar</taxon>
        <taxon>Alveolata</taxon>
        <taxon>Apicomplexa</taxon>
        <taxon>Aconoidasida</taxon>
        <taxon>Piroplasmida</taxon>
        <taxon>Babesiidae</taxon>
        <taxon>Babesia</taxon>
    </lineage>
</organism>
<name>A0A9W5WUA5_BABOV</name>